<protein>
    <submittedName>
        <fullName evidence="4">EF-hand domain-containing protein</fullName>
    </submittedName>
</protein>
<sequence>AAGYARSVSDDRCSLLSTEDPRSGKKDRFRRLWSASTAASSDAMFNGASSPTASDDYYGHAGHASPSSDGAATLTKPLALELQSELLAEFTSPSFLKAKHTLVREHSVNTLACRAALTKLVRARQMDVLPRYGFDSSPEGVESMLRAFKQLEKDPDIYVNSVAIQDALSLSSASSRDISALPEPDLVTKPTTNHRVCELLRALLVEFSMASFQQDVDDLKRKASTQRRRMKGSSEDPEGYYHLPGRSALALQVYRMVLPCFGFDGSKAGVNDMILHCAEFMNNDEVAHLVDSINLKLGMSPEAGAKYTGRRQRRQQASRRSLITDSSDVVLVLLNFQGSKNCMRWLIDIGRNLAPAGTQRISHGDAPDTGRHGQYCNQAALTCANCTPAKTAVCVRTVEFARQEGDSCLLSPVVRRVCIPNGVSIDAGRRQPVSSTSQRLSKLQTKHSDRSFVSRVYACL</sequence>
<proteinExistence type="predicted"/>
<reference evidence="2" key="1">
    <citation type="submission" date="2022-10" db="EMBL/GenBank/DDBJ databases">
        <authorList>
            <person name="Chen Y."/>
            <person name="Dougan E. K."/>
            <person name="Chan C."/>
            <person name="Rhodes N."/>
            <person name="Thang M."/>
        </authorList>
    </citation>
    <scope>NUCLEOTIDE SEQUENCE</scope>
</reference>
<accession>A0A9P1BH23</accession>
<comment type="caution">
    <text evidence="2">The sequence shown here is derived from an EMBL/GenBank/DDBJ whole genome shotgun (WGS) entry which is preliminary data.</text>
</comment>
<dbReference type="OrthoDB" id="427276at2759"/>
<dbReference type="AlphaFoldDB" id="A0A9P1BH23"/>
<name>A0A9P1BH23_9DINO</name>
<dbReference type="Proteomes" id="UP001152797">
    <property type="component" value="Unassembled WGS sequence"/>
</dbReference>
<reference evidence="3" key="2">
    <citation type="submission" date="2024-04" db="EMBL/GenBank/DDBJ databases">
        <authorList>
            <person name="Chen Y."/>
            <person name="Shah S."/>
            <person name="Dougan E. K."/>
            <person name="Thang M."/>
            <person name="Chan C."/>
        </authorList>
    </citation>
    <scope>NUCLEOTIDE SEQUENCE [LARGE SCALE GENOMIC DNA]</scope>
</reference>
<feature type="region of interest" description="Disordered" evidence="1">
    <location>
        <begin position="1"/>
        <end position="29"/>
    </location>
</feature>
<evidence type="ECO:0000313" key="4">
    <source>
        <dbReference type="EMBL" id="CAL4760656.1"/>
    </source>
</evidence>
<dbReference type="EMBL" id="CAMXCT020000069">
    <property type="protein sequence ID" value="CAL1126719.1"/>
    <property type="molecule type" value="Genomic_DNA"/>
</dbReference>
<dbReference type="EMBL" id="CAMXCT010000069">
    <property type="protein sequence ID" value="CAI3973344.1"/>
    <property type="molecule type" value="Genomic_DNA"/>
</dbReference>
<gene>
    <name evidence="2" type="ORF">C1SCF055_LOCUS1860</name>
</gene>
<evidence type="ECO:0000256" key="1">
    <source>
        <dbReference type="SAM" id="MobiDB-lite"/>
    </source>
</evidence>
<dbReference type="EMBL" id="CAMXCT030000069">
    <property type="protein sequence ID" value="CAL4760656.1"/>
    <property type="molecule type" value="Genomic_DNA"/>
</dbReference>
<evidence type="ECO:0000313" key="5">
    <source>
        <dbReference type="Proteomes" id="UP001152797"/>
    </source>
</evidence>
<feature type="compositionally biased region" description="Basic and acidic residues" evidence="1">
    <location>
        <begin position="8"/>
        <end position="26"/>
    </location>
</feature>
<evidence type="ECO:0000313" key="3">
    <source>
        <dbReference type="EMBL" id="CAL1126719.1"/>
    </source>
</evidence>
<feature type="non-terminal residue" evidence="2">
    <location>
        <position position="460"/>
    </location>
</feature>
<keyword evidence="5" id="KW-1185">Reference proteome</keyword>
<evidence type="ECO:0000313" key="2">
    <source>
        <dbReference type="EMBL" id="CAI3973344.1"/>
    </source>
</evidence>
<organism evidence="2">
    <name type="scientific">Cladocopium goreaui</name>
    <dbReference type="NCBI Taxonomy" id="2562237"/>
    <lineage>
        <taxon>Eukaryota</taxon>
        <taxon>Sar</taxon>
        <taxon>Alveolata</taxon>
        <taxon>Dinophyceae</taxon>
        <taxon>Suessiales</taxon>
        <taxon>Symbiodiniaceae</taxon>
        <taxon>Cladocopium</taxon>
    </lineage>
</organism>